<dbReference type="InterPro" id="IPR001179">
    <property type="entry name" value="PPIase_FKBP_dom"/>
</dbReference>
<proteinExistence type="inferred from homology"/>
<dbReference type="PANTHER" id="PTHR46674:SF1">
    <property type="entry name" value="INACTIVE PEPTIDYL-PROLYL CIS-TRANS ISOMERASE FKBP6"/>
    <property type="match status" value="1"/>
</dbReference>
<evidence type="ECO:0000313" key="9">
    <source>
        <dbReference type="Proteomes" id="UP001519460"/>
    </source>
</evidence>
<dbReference type="GO" id="GO:0003755">
    <property type="term" value="F:peptidyl-prolyl cis-trans isomerase activity"/>
    <property type="evidence" value="ECO:0007669"/>
    <property type="project" value="UniProtKB-KW"/>
</dbReference>
<dbReference type="EC" id="5.2.1.8" evidence="4"/>
<keyword evidence="4" id="KW-0413">Isomerase</keyword>
<dbReference type="PANTHER" id="PTHR46674">
    <property type="entry name" value="INACTIVE PEPTIDYL-PROLYL CIS-TRANS ISOMERASE FKBP6"/>
    <property type="match status" value="1"/>
</dbReference>
<gene>
    <name evidence="8" type="ORF">BaRGS_00032139</name>
</gene>
<comment type="catalytic activity">
    <reaction evidence="4">
        <text>[protein]-peptidylproline (omega=180) = [protein]-peptidylproline (omega=0)</text>
        <dbReference type="Rhea" id="RHEA:16237"/>
        <dbReference type="Rhea" id="RHEA-COMP:10747"/>
        <dbReference type="Rhea" id="RHEA-COMP:10748"/>
        <dbReference type="ChEBI" id="CHEBI:83833"/>
        <dbReference type="ChEBI" id="CHEBI:83834"/>
        <dbReference type="EC" id="5.2.1.8"/>
    </reaction>
</comment>
<accession>A0ABD0JPI5</accession>
<dbReference type="EMBL" id="JACVVK020000371">
    <property type="protein sequence ID" value="KAK7476593.1"/>
    <property type="molecule type" value="Genomic_DNA"/>
</dbReference>
<dbReference type="Pfam" id="PF00254">
    <property type="entry name" value="FKBP_C"/>
    <property type="match status" value="1"/>
</dbReference>
<evidence type="ECO:0000259" key="7">
    <source>
        <dbReference type="PROSITE" id="PS50059"/>
    </source>
</evidence>
<evidence type="ECO:0000256" key="2">
    <source>
        <dbReference type="ARBA" id="ARBA00022737"/>
    </source>
</evidence>
<evidence type="ECO:0000256" key="6">
    <source>
        <dbReference type="SAM" id="MobiDB-lite"/>
    </source>
</evidence>
<organism evidence="8 9">
    <name type="scientific">Batillaria attramentaria</name>
    <dbReference type="NCBI Taxonomy" id="370345"/>
    <lineage>
        <taxon>Eukaryota</taxon>
        <taxon>Metazoa</taxon>
        <taxon>Spiralia</taxon>
        <taxon>Lophotrochozoa</taxon>
        <taxon>Mollusca</taxon>
        <taxon>Gastropoda</taxon>
        <taxon>Caenogastropoda</taxon>
        <taxon>Sorbeoconcha</taxon>
        <taxon>Cerithioidea</taxon>
        <taxon>Batillariidae</taxon>
        <taxon>Batillaria</taxon>
    </lineage>
</organism>
<evidence type="ECO:0000256" key="4">
    <source>
        <dbReference type="PROSITE-ProRule" id="PRU00277"/>
    </source>
</evidence>
<keyword evidence="4" id="KW-0697">Rotamase</keyword>
<dbReference type="SUPFAM" id="SSF48452">
    <property type="entry name" value="TPR-like"/>
    <property type="match status" value="1"/>
</dbReference>
<feature type="coiled-coil region" evidence="5">
    <location>
        <begin position="332"/>
        <end position="366"/>
    </location>
</feature>
<feature type="domain" description="PPIase FKBP-type" evidence="7">
    <location>
        <begin position="127"/>
        <end position="216"/>
    </location>
</feature>
<dbReference type="InterPro" id="IPR011990">
    <property type="entry name" value="TPR-like_helical_dom_sf"/>
</dbReference>
<evidence type="ECO:0000256" key="5">
    <source>
        <dbReference type="SAM" id="Coils"/>
    </source>
</evidence>
<feature type="compositionally biased region" description="Basic and acidic residues" evidence="6">
    <location>
        <begin position="384"/>
        <end position="396"/>
    </location>
</feature>
<reference evidence="8 9" key="1">
    <citation type="journal article" date="2023" name="Sci. Data">
        <title>Genome assembly of the Korean intertidal mud-creeper Batillaria attramentaria.</title>
        <authorList>
            <person name="Patra A.K."/>
            <person name="Ho P.T."/>
            <person name="Jun S."/>
            <person name="Lee S.J."/>
            <person name="Kim Y."/>
            <person name="Won Y.J."/>
        </authorList>
    </citation>
    <scope>NUCLEOTIDE SEQUENCE [LARGE SCALE GENOMIC DNA]</scope>
    <source>
        <strain evidence="8">Wonlab-2016</strain>
    </source>
</reference>
<dbReference type="InterPro" id="IPR046357">
    <property type="entry name" value="PPIase_dom_sf"/>
</dbReference>
<keyword evidence="9" id="KW-1185">Reference proteome</keyword>
<dbReference type="PROSITE" id="PS50059">
    <property type="entry name" value="FKBP_PPIASE"/>
    <property type="match status" value="1"/>
</dbReference>
<feature type="region of interest" description="Disordered" evidence="6">
    <location>
        <begin position="369"/>
        <end position="396"/>
    </location>
</feature>
<sequence length="480" mass="54936">MACSHLQLGVQQECLSGMQAEVCRQDAGSVELKEPIDLHDLQDPQKGATFEVDQSSVYPDETTSNAYFRGEEVYRNLLRLDDDVAADVDNGMEPFDAMLRRMEDISGDGGVWKKVIKFGAGPLVPDGALVRIKYNAWKEYEDEPFDSSYLRNEVEKFRLGQDGSVPGMHIAVASMKKGEKSRFIFKPKYYYGKMGCGDRIPPDCTVLFEIELISFVERDGVDDYYCMTEEEKRAVTFEFVVKVSKAEREEGNQQFKAEMYHRAIGKYRRVYLNMAICHLKLRENGRAIHFCNQVLAMDNKSEVNEKKALYFKAKAKHSLGEFDDARRLFQQAQQKQGNSREIREALQKLEEDVKRFEYQYKQMCQRMVSLGPTSSDGDDGGDSGEGKKAESPKKAELRPGFKEAVWKQMENFRKDRELSELPFPDGQLTENEYLCIVEAVSEMNMDIQRRGTTIVVVAEFGKITLEVLHVDFLLKDLEQG</sequence>
<dbReference type="InterPro" id="IPR019734">
    <property type="entry name" value="TPR_rpt"/>
</dbReference>
<dbReference type="InterPro" id="IPR042282">
    <property type="entry name" value="FKBP6/shu"/>
</dbReference>
<dbReference type="AlphaFoldDB" id="A0ABD0JPI5"/>
<keyword evidence="5" id="KW-0175">Coiled coil</keyword>
<dbReference type="SUPFAM" id="SSF54534">
    <property type="entry name" value="FKBP-like"/>
    <property type="match status" value="1"/>
</dbReference>
<protein>
    <recommendedName>
        <fullName evidence="4">peptidylprolyl isomerase</fullName>
        <ecNumber evidence="4">5.2.1.8</ecNumber>
    </recommendedName>
</protein>
<evidence type="ECO:0000256" key="1">
    <source>
        <dbReference type="ARBA" id="ARBA00009648"/>
    </source>
</evidence>
<dbReference type="Gene3D" id="1.25.40.10">
    <property type="entry name" value="Tetratricopeptide repeat domain"/>
    <property type="match status" value="1"/>
</dbReference>
<comment type="similarity">
    <text evidence="1">Belongs to the FKBP6 family.</text>
</comment>
<evidence type="ECO:0000313" key="8">
    <source>
        <dbReference type="EMBL" id="KAK7476593.1"/>
    </source>
</evidence>
<evidence type="ECO:0000256" key="3">
    <source>
        <dbReference type="ARBA" id="ARBA00022803"/>
    </source>
</evidence>
<keyword evidence="3" id="KW-0802">TPR repeat</keyword>
<dbReference type="Gene3D" id="3.10.50.40">
    <property type="match status" value="1"/>
</dbReference>
<name>A0ABD0JPI5_9CAEN</name>
<keyword evidence="2" id="KW-0677">Repeat</keyword>
<dbReference type="SMART" id="SM00028">
    <property type="entry name" value="TPR"/>
    <property type="match status" value="2"/>
</dbReference>
<dbReference type="Proteomes" id="UP001519460">
    <property type="component" value="Unassembled WGS sequence"/>
</dbReference>
<comment type="caution">
    <text evidence="8">The sequence shown here is derived from an EMBL/GenBank/DDBJ whole genome shotgun (WGS) entry which is preliminary data.</text>
</comment>